<evidence type="ECO:0000313" key="3">
    <source>
        <dbReference type="Proteomes" id="UP001371456"/>
    </source>
</evidence>
<feature type="transmembrane region" description="Helical" evidence="1">
    <location>
        <begin position="785"/>
        <end position="804"/>
    </location>
</feature>
<evidence type="ECO:0008006" key="4">
    <source>
        <dbReference type="Google" id="ProtNLM"/>
    </source>
</evidence>
<keyword evidence="1" id="KW-1133">Transmembrane helix</keyword>
<dbReference type="PROSITE" id="PS51257">
    <property type="entry name" value="PROKAR_LIPOPROTEIN"/>
    <property type="match status" value="1"/>
</dbReference>
<accession>A0AAN8T758</accession>
<name>A0AAN8T758_SOLBU</name>
<dbReference type="PANTHER" id="PTHR31801:SF1">
    <property type="entry name" value="SPHINGOMYELIN PHOSPHODIESTERASE"/>
    <property type="match status" value="1"/>
</dbReference>
<dbReference type="GO" id="GO:0050290">
    <property type="term" value="F:sphingomyelin phosphodiesterase D activity"/>
    <property type="evidence" value="ECO:0007669"/>
    <property type="project" value="InterPro"/>
</dbReference>
<sequence>MISRGYATDTQSKSSDIAAAVLAASSPLQILAACDAVESFLHKHTADQTRWFFSITFPTLICKIFGFDESSSASAAVKSVSPSGWIDIAALSNDTQLAGRIFSLLSPTGVLLSSIVAADGLSLVKYVFPVERLPEWVRYMLQNERDSLVLSDLCPLFKNRLKEDSVKGSSFQVQLNVFEYYMFWFVYYPVCRGNSEGPQTVSVRRSRRFRLENWAYSIPGLSSTKRGMEQKNEGDLYMRLLYAYLRAYVPVADMKAHQPYRSSLLHYSFSYETPIVEKAEFLVNTLIHFWLVDNDFSPLPVNLCKSFGVTFPFRSVLSEIPPTSGLGEVVNVCVKYLNLSSIASSDRNDQVDYTKSPKWKVRGTFNASQSRNAVPVVDSGNSWNSWIQRPLYRFILRTFLYCPMESSIKNASQVFNLWVSYLEPWSISMEEFAELDSDLGKSNRGTLKEVTPSMPHGYTSSWQVFVLANYLYYSSLVMHFIGFAHKFLHTDPEVIVKMVSKRTEDNDLSCLAKTMNHGTIERGIVRSSGTVALSLAVISILLILERNCEQTGAISPGAVITILTSSAELMDLIKNVDIVFHSKPAGSSKSMLNALHRYVPAIREQLQDWEDGLSETDADGSFLHENWNKDLRLFSDGEDGGQKLLQLFVLRAESELQSIGGENLSKNLQGLDRLKSKLCQLFGGPIMKPVSTPETVQCEYMRDEIFKPRSFANRAMVDIKYKGDWMKRPISDDEIGWLAKVLVKLSGWLNESLGLSQVESSQESPSWSYVDVSSDTRSVCGPMEMIKVVLCSFISWLLMLRGAGVRFMREHGIRVNLRVLASKKVVVVLLVIAAFSLLRRAFFGVG</sequence>
<comment type="caution">
    <text evidence="2">The sequence shown here is derived from an EMBL/GenBank/DDBJ whole genome shotgun (WGS) entry which is preliminary data.</text>
</comment>
<dbReference type="Proteomes" id="UP001371456">
    <property type="component" value="Unassembled WGS sequence"/>
</dbReference>
<protein>
    <recommendedName>
        <fullName evidence="4">Sphingomyelin phosphodiesterase 4</fullName>
    </recommendedName>
</protein>
<dbReference type="PANTHER" id="PTHR31801">
    <property type="entry name" value="ALTERED INHERITANCE OF MITOCHONDRIA PROTEIN 24, MITOCHONDRIAL"/>
    <property type="match status" value="1"/>
</dbReference>
<evidence type="ECO:0000256" key="1">
    <source>
        <dbReference type="SAM" id="Phobius"/>
    </source>
</evidence>
<keyword evidence="1" id="KW-0472">Membrane</keyword>
<dbReference type="Pfam" id="PF14724">
    <property type="entry name" value="mit_SMPDase"/>
    <property type="match status" value="1"/>
</dbReference>
<keyword evidence="3" id="KW-1185">Reference proteome</keyword>
<keyword evidence="1" id="KW-0812">Transmembrane</keyword>
<organism evidence="2 3">
    <name type="scientific">Solanum bulbocastanum</name>
    <name type="common">Wild potato</name>
    <dbReference type="NCBI Taxonomy" id="147425"/>
    <lineage>
        <taxon>Eukaryota</taxon>
        <taxon>Viridiplantae</taxon>
        <taxon>Streptophyta</taxon>
        <taxon>Embryophyta</taxon>
        <taxon>Tracheophyta</taxon>
        <taxon>Spermatophyta</taxon>
        <taxon>Magnoliopsida</taxon>
        <taxon>eudicotyledons</taxon>
        <taxon>Gunneridae</taxon>
        <taxon>Pentapetalae</taxon>
        <taxon>asterids</taxon>
        <taxon>lamiids</taxon>
        <taxon>Solanales</taxon>
        <taxon>Solanaceae</taxon>
        <taxon>Solanoideae</taxon>
        <taxon>Solaneae</taxon>
        <taxon>Solanum</taxon>
    </lineage>
</organism>
<gene>
    <name evidence="2" type="ORF">RDI58_020889</name>
</gene>
<dbReference type="InterPro" id="IPR024129">
    <property type="entry name" value="Sphingomy_SMPD4"/>
</dbReference>
<feature type="transmembrane region" description="Helical" evidence="1">
    <location>
        <begin position="825"/>
        <end position="843"/>
    </location>
</feature>
<proteinExistence type="predicted"/>
<reference evidence="2 3" key="1">
    <citation type="submission" date="2024-02" db="EMBL/GenBank/DDBJ databases">
        <title>de novo genome assembly of Solanum bulbocastanum strain 11H21.</title>
        <authorList>
            <person name="Hosaka A.J."/>
        </authorList>
    </citation>
    <scope>NUCLEOTIDE SEQUENCE [LARGE SCALE GENOMIC DNA]</scope>
    <source>
        <tissue evidence="2">Young leaves</tissue>
    </source>
</reference>
<evidence type="ECO:0000313" key="2">
    <source>
        <dbReference type="EMBL" id="KAK6783093.1"/>
    </source>
</evidence>
<dbReference type="AlphaFoldDB" id="A0AAN8T758"/>
<dbReference type="EMBL" id="JBANQN010000008">
    <property type="protein sequence ID" value="KAK6783093.1"/>
    <property type="molecule type" value="Genomic_DNA"/>
</dbReference>